<dbReference type="EMBL" id="VSWD01000002">
    <property type="protein sequence ID" value="KAK3107663.1"/>
    <property type="molecule type" value="Genomic_DNA"/>
</dbReference>
<gene>
    <name evidence="2" type="ORF">FSP39_019447</name>
</gene>
<protein>
    <recommendedName>
        <fullName evidence="1">DUF7869 domain-containing protein</fullName>
    </recommendedName>
</protein>
<dbReference type="Pfam" id="PF25273">
    <property type="entry name" value="DUF7869"/>
    <property type="match status" value="1"/>
</dbReference>
<feature type="domain" description="DUF7869" evidence="1">
    <location>
        <begin position="1"/>
        <end position="133"/>
    </location>
</feature>
<accession>A0AA88YKY6</accession>
<sequence length="258" mass="29185">LPEVLYLQADNSAKDNKNFILIGFLASLVMRNVFRKVKLSFLMVGHTHEDVDQMFSRFALGLQKKAVTTLPVLQDHLKQAYSPESIVQHLSNIWDFRQLALDGQVQLSGHSVPHVFEISFKDNKVVISSKSWSLKSEQYTDLDVTGLASSFMEKEPEHSTAATSSKFADLLAKMGEDIPKWKWQGRNAIVIVTQTEADEENGFDVSYGPTLKSGTFINVKFDVKAKYKIDNSENQKPKAYKIRIKQEPKQTKTKTSTI</sequence>
<dbReference type="InterPro" id="IPR057191">
    <property type="entry name" value="DUF7869"/>
</dbReference>
<reference evidence="2" key="1">
    <citation type="submission" date="2019-08" db="EMBL/GenBank/DDBJ databases">
        <title>The improved chromosome-level genome for the pearl oyster Pinctada fucata martensii using PacBio sequencing and Hi-C.</title>
        <authorList>
            <person name="Zheng Z."/>
        </authorList>
    </citation>
    <scope>NUCLEOTIDE SEQUENCE</scope>
    <source>
        <strain evidence="2">ZZ-2019</strain>
        <tissue evidence="2">Adductor muscle</tissue>
    </source>
</reference>
<name>A0AA88YKY6_PINIB</name>
<evidence type="ECO:0000259" key="1">
    <source>
        <dbReference type="Pfam" id="PF25273"/>
    </source>
</evidence>
<comment type="caution">
    <text evidence="2">The sequence shown here is derived from an EMBL/GenBank/DDBJ whole genome shotgun (WGS) entry which is preliminary data.</text>
</comment>
<evidence type="ECO:0000313" key="3">
    <source>
        <dbReference type="Proteomes" id="UP001186944"/>
    </source>
</evidence>
<dbReference type="Proteomes" id="UP001186944">
    <property type="component" value="Unassembled WGS sequence"/>
</dbReference>
<proteinExistence type="predicted"/>
<evidence type="ECO:0000313" key="2">
    <source>
        <dbReference type="EMBL" id="KAK3107663.1"/>
    </source>
</evidence>
<dbReference type="PANTHER" id="PTHR33153:SF3">
    <property type="entry name" value="TRAFFICKING PROTEIN PARTICLE COMPLEX SUBUNIT 11 DOMAIN-CONTAINING PROTEIN"/>
    <property type="match status" value="1"/>
</dbReference>
<organism evidence="2 3">
    <name type="scientific">Pinctada imbricata</name>
    <name type="common">Atlantic pearl-oyster</name>
    <name type="synonym">Pinctada martensii</name>
    <dbReference type="NCBI Taxonomy" id="66713"/>
    <lineage>
        <taxon>Eukaryota</taxon>
        <taxon>Metazoa</taxon>
        <taxon>Spiralia</taxon>
        <taxon>Lophotrochozoa</taxon>
        <taxon>Mollusca</taxon>
        <taxon>Bivalvia</taxon>
        <taxon>Autobranchia</taxon>
        <taxon>Pteriomorphia</taxon>
        <taxon>Pterioida</taxon>
        <taxon>Pterioidea</taxon>
        <taxon>Pteriidae</taxon>
        <taxon>Pinctada</taxon>
    </lineage>
</organism>
<keyword evidence="3" id="KW-1185">Reference proteome</keyword>
<dbReference type="PANTHER" id="PTHR33153">
    <property type="entry name" value="MYND-TYPE DOMAIN-CONTAINING PROTEIN"/>
    <property type="match status" value="1"/>
</dbReference>
<dbReference type="AlphaFoldDB" id="A0AA88YKY6"/>
<feature type="non-terminal residue" evidence="2">
    <location>
        <position position="1"/>
    </location>
</feature>